<dbReference type="Pfam" id="PF07969">
    <property type="entry name" value="Amidohydro_3"/>
    <property type="match status" value="1"/>
</dbReference>
<organism evidence="2 3">
    <name type="scientific">Leucobacter massiliensis</name>
    <dbReference type="NCBI Taxonomy" id="1686285"/>
    <lineage>
        <taxon>Bacteria</taxon>
        <taxon>Bacillati</taxon>
        <taxon>Actinomycetota</taxon>
        <taxon>Actinomycetes</taxon>
        <taxon>Micrococcales</taxon>
        <taxon>Microbacteriaceae</taxon>
        <taxon>Leucobacter</taxon>
    </lineage>
</organism>
<dbReference type="CDD" id="cd01300">
    <property type="entry name" value="YtcJ_like"/>
    <property type="match status" value="1"/>
</dbReference>
<dbReference type="Gene3D" id="3.10.310.70">
    <property type="match status" value="1"/>
</dbReference>
<keyword evidence="2" id="KW-0378">Hydrolase</keyword>
<dbReference type="RefSeq" id="WP_105805727.1">
    <property type="nucleotide sequence ID" value="NZ_MWZD01000017.1"/>
</dbReference>
<dbReference type="InterPro" id="IPR032466">
    <property type="entry name" value="Metal_Hydrolase"/>
</dbReference>
<dbReference type="Gene3D" id="3.20.20.140">
    <property type="entry name" value="Metal-dependent hydrolases"/>
    <property type="match status" value="1"/>
</dbReference>
<sequence length="537" mass="57264">MTSTVFLGGTVLVDPESAQRSHALAVRDGSVIALGEDAAALAGQPGFSVVDLAGGTLAPAPGDGHAHPLLGGQEDLGPAIRAASDLRGVLDAVAAWKTEHPEAEWIVGGSYDATFAEGGLFDARWLDEVTGDTPTILRAWDYHTAWVNSAALAAGGITADTPDPALGRIVRREDGSPLGTLQEAAANDFLANVAPAFALEQRVAAIERATRRYAAQGTTWVQDAWVEPADLAVYFAAAEEGRLHARVNLAFRADPARWREQLTEFAEMREQVRGLGHERLTAHTVKFFVDGVVENHTAALIEPYADRPDERGLPNWSPEELSAATAAFDAAGFQLHLHAIGDAANRFALDALEAAQAANAPRERHHVIAHVAVLAPDDVERFAALGVIANFEPYWAQCDAVMRALTIPHLGHPRDEWQYLIGSVHRSGATVTFGSDWPVTTPDWRPALATAITRHGHDEPAEAAWLPEERVDPATAFAAYTRGIARQALAPDRGTLELGQAADAVWLSADPLLVAPGAIPEIEVRGTWLAGAPTFTA</sequence>
<accession>A0A2S9QNW1</accession>
<reference evidence="2 3" key="1">
    <citation type="journal article" date="2017" name="New Microbes New Infect">
        <title>Genome sequence of 'Leucobacter massiliensis' sp. nov. isolated from human pharynx after travel to the 2014 Hajj.</title>
        <authorList>
            <person name="Leangapichart T."/>
            <person name="Gautret P."/>
            <person name="Nguyen T.T."/>
            <person name="Armstrong N."/>
            <person name="Rolain J.M."/>
        </authorList>
    </citation>
    <scope>NUCLEOTIDE SEQUENCE [LARGE SCALE GENOMIC DNA]</scope>
    <source>
        <strain evidence="2 3">122RC15</strain>
    </source>
</reference>
<evidence type="ECO:0000259" key="1">
    <source>
        <dbReference type="Pfam" id="PF07969"/>
    </source>
</evidence>
<dbReference type="AlphaFoldDB" id="A0A2S9QNW1"/>
<dbReference type="EMBL" id="MWZD01000017">
    <property type="protein sequence ID" value="PRI11278.1"/>
    <property type="molecule type" value="Genomic_DNA"/>
</dbReference>
<dbReference type="SUPFAM" id="SSF51556">
    <property type="entry name" value="Metallo-dependent hydrolases"/>
    <property type="match status" value="1"/>
</dbReference>
<dbReference type="SUPFAM" id="SSF51338">
    <property type="entry name" value="Composite domain of metallo-dependent hydrolases"/>
    <property type="match status" value="1"/>
</dbReference>
<keyword evidence="3" id="KW-1185">Reference proteome</keyword>
<evidence type="ECO:0000313" key="3">
    <source>
        <dbReference type="Proteomes" id="UP000238650"/>
    </source>
</evidence>
<dbReference type="GO" id="GO:0016810">
    <property type="term" value="F:hydrolase activity, acting on carbon-nitrogen (but not peptide) bonds"/>
    <property type="evidence" value="ECO:0007669"/>
    <property type="project" value="InterPro"/>
</dbReference>
<comment type="caution">
    <text evidence="2">The sequence shown here is derived from an EMBL/GenBank/DDBJ whole genome shotgun (WGS) entry which is preliminary data.</text>
</comment>
<gene>
    <name evidence="2" type="ORF">B4915_10570</name>
</gene>
<dbReference type="OrthoDB" id="3238066at2"/>
<dbReference type="Gene3D" id="2.30.40.10">
    <property type="entry name" value="Urease, subunit C, domain 1"/>
    <property type="match status" value="1"/>
</dbReference>
<dbReference type="InterPro" id="IPR013108">
    <property type="entry name" value="Amidohydro_3"/>
</dbReference>
<dbReference type="Proteomes" id="UP000238650">
    <property type="component" value="Unassembled WGS sequence"/>
</dbReference>
<dbReference type="PANTHER" id="PTHR22642">
    <property type="entry name" value="IMIDAZOLONEPROPIONASE"/>
    <property type="match status" value="1"/>
</dbReference>
<proteinExistence type="predicted"/>
<name>A0A2S9QNW1_9MICO</name>
<feature type="domain" description="Amidohydrolase 3" evidence="1">
    <location>
        <begin position="49"/>
        <end position="534"/>
    </location>
</feature>
<dbReference type="InterPro" id="IPR033932">
    <property type="entry name" value="YtcJ-like"/>
</dbReference>
<protein>
    <submittedName>
        <fullName evidence="2">Amidohydrolase</fullName>
    </submittedName>
</protein>
<dbReference type="PANTHER" id="PTHR22642:SF2">
    <property type="entry name" value="PROTEIN LONG AFTER FAR-RED 3"/>
    <property type="match status" value="1"/>
</dbReference>
<evidence type="ECO:0000313" key="2">
    <source>
        <dbReference type="EMBL" id="PRI11278.1"/>
    </source>
</evidence>
<dbReference type="InterPro" id="IPR011059">
    <property type="entry name" value="Metal-dep_hydrolase_composite"/>
</dbReference>